<reference evidence="2 3" key="1">
    <citation type="submission" date="2023-07" db="EMBL/GenBank/DDBJ databases">
        <title>Genomic Encyclopedia of Type Strains, Phase IV (KMG-IV): sequencing the most valuable type-strain genomes for metagenomic binning, comparative biology and taxonomic classification.</title>
        <authorList>
            <person name="Goeker M."/>
        </authorList>
    </citation>
    <scope>NUCLEOTIDE SEQUENCE [LARGE SCALE GENOMIC DNA]</scope>
    <source>
        <strain evidence="2 3">DSM 45903</strain>
    </source>
</reference>
<organism evidence="2 3">
    <name type="scientific">Desmospora profundinema</name>
    <dbReference type="NCBI Taxonomy" id="1571184"/>
    <lineage>
        <taxon>Bacteria</taxon>
        <taxon>Bacillati</taxon>
        <taxon>Bacillota</taxon>
        <taxon>Bacilli</taxon>
        <taxon>Bacillales</taxon>
        <taxon>Thermoactinomycetaceae</taxon>
        <taxon>Desmospora</taxon>
    </lineage>
</organism>
<keyword evidence="3" id="KW-1185">Reference proteome</keyword>
<feature type="compositionally biased region" description="Polar residues" evidence="1">
    <location>
        <begin position="32"/>
        <end position="47"/>
    </location>
</feature>
<name>A0ABU1IPP9_9BACL</name>
<evidence type="ECO:0000313" key="3">
    <source>
        <dbReference type="Proteomes" id="UP001185012"/>
    </source>
</evidence>
<dbReference type="InterPro" id="IPR010800">
    <property type="entry name" value="GRP"/>
</dbReference>
<feature type="region of interest" description="Disordered" evidence="1">
    <location>
        <begin position="23"/>
        <end position="50"/>
    </location>
</feature>
<dbReference type="RefSeq" id="WP_309867092.1">
    <property type="nucleotide sequence ID" value="NZ_JAVDQG010000006.1"/>
</dbReference>
<dbReference type="Proteomes" id="UP001185012">
    <property type="component" value="Unassembled WGS sequence"/>
</dbReference>
<gene>
    <name evidence="2" type="ORF">JOE21_002765</name>
</gene>
<evidence type="ECO:0000313" key="2">
    <source>
        <dbReference type="EMBL" id="MDR6226755.1"/>
    </source>
</evidence>
<dbReference type="Pfam" id="PF07172">
    <property type="entry name" value="GRP"/>
    <property type="match status" value="1"/>
</dbReference>
<evidence type="ECO:0000256" key="1">
    <source>
        <dbReference type="SAM" id="MobiDB-lite"/>
    </source>
</evidence>
<protein>
    <submittedName>
        <fullName evidence="2">Membrane protein YgcG</fullName>
    </submittedName>
</protein>
<dbReference type="EMBL" id="JAVDQG010000006">
    <property type="protein sequence ID" value="MDR6226755.1"/>
    <property type="molecule type" value="Genomic_DNA"/>
</dbReference>
<comment type="caution">
    <text evidence="2">The sequence shown here is derived from an EMBL/GenBank/DDBJ whole genome shotgun (WGS) entry which is preliminary data.</text>
</comment>
<sequence length="77" mass="7493">MTAILLVVCFGLVILLFVAVTDKKKEGKHHVSSSPADTHSGSMGHSNSCGDSGSSGWFGGGGDHSCGGGDSGGGGGE</sequence>
<accession>A0ABU1IPP9</accession>
<proteinExistence type="predicted"/>